<dbReference type="EMBL" id="CAFBMQ010000254">
    <property type="protein sequence ID" value="CAB4923002.1"/>
    <property type="molecule type" value="Genomic_DNA"/>
</dbReference>
<keyword evidence="1" id="KW-0472">Membrane</keyword>
<feature type="transmembrane region" description="Helical" evidence="1">
    <location>
        <begin position="86"/>
        <end position="102"/>
    </location>
</feature>
<feature type="transmembrane region" description="Helical" evidence="1">
    <location>
        <begin position="28"/>
        <end position="46"/>
    </location>
</feature>
<reference evidence="2" key="1">
    <citation type="submission" date="2020-05" db="EMBL/GenBank/DDBJ databases">
        <authorList>
            <person name="Chiriac C."/>
            <person name="Salcher M."/>
            <person name="Ghai R."/>
            <person name="Kavagutti S V."/>
        </authorList>
    </citation>
    <scope>NUCLEOTIDE SEQUENCE</scope>
</reference>
<keyword evidence="1" id="KW-0812">Transmembrane</keyword>
<name>A0A6J7HTQ3_9ZZZZ</name>
<sequence>MALAAIQALFCLLPGLSGLSYGLAGSIGAFVVGGLYLFLSAATVYGSVQLFRGRDARLLQVVGLVLVAVWLVNLVLAVVLVGTVDVLSVLLLVLAVGVVVTTRRPEVRAFAA</sequence>
<evidence type="ECO:0000256" key="1">
    <source>
        <dbReference type="SAM" id="Phobius"/>
    </source>
</evidence>
<evidence type="ECO:0000313" key="2">
    <source>
        <dbReference type="EMBL" id="CAB4923002.1"/>
    </source>
</evidence>
<gene>
    <name evidence="2" type="ORF">UFOPK3609_01500</name>
</gene>
<keyword evidence="1" id="KW-1133">Transmembrane helix</keyword>
<proteinExistence type="predicted"/>
<feature type="transmembrane region" description="Helical" evidence="1">
    <location>
        <begin position="58"/>
        <end position="80"/>
    </location>
</feature>
<accession>A0A6J7HTQ3</accession>
<protein>
    <submittedName>
        <fullName evidence="2">Unannotated protein</fullName>
    </submittedName>
</protein>
<dbReference type="AlphaFoldDB" id="A0A6J7HTQ3"/>
<organism evidence="2">
    <name type="scientific">freshwater metagenome</name>
    <dbReference type="NCBI Taxonomy" id="449393"/>
    <lineage>
        <taxon>unclassified sequences</taxon>
        <taxon>metagenomes</taxon>
        <taxon>ecological metagenomes</taxon>
    </lineage>
</organism>